<dbReference type="SUPFAM" id="SSF55073">
    <property type="entry name" value="Nucleotide cyclase"/>
    <property type="match status" value="1"/>
</dbReference>
<evidence type="ECO:0000259" key="3">
    <source>
        <dbReference type="PROSITE" id="PS50887"/>
    </source>
</evidence>
<dbReference type="InterPro" id="IPR029787">
    <property type="entry name" value="Nucleotide_cyclase"/>
</dbReference>
<dbReference type="NCBIfam" id="TIGR00254">
    <property type="entry name" value="GGDEF"/>
    <property type="match status" value="1"/>
</dbReference>
<reference evidence="4 5" key="1">
    <citation type="submission" date="2017-05" db="EMBL/GenBank/DDBJ databases">
        <title>Chromobacterium violaceum GHPS1 isolated from Hydrocarbon polluted soil in French Guiana display an awesome secondary metabolite arsenal and a battery of drug and heavy-metal-resistance and detoxification of xenobiotics proteins.</title>
        <authorList>
            <person name="Belbahri L."/>
        </authorList>
    </citation>
    <scope>NUCLEOTIDE SEQUENCE [LARGE SCALE GENOMIC DNA]</scope>
    <source>
        <strain evidence="4 5">GHPS1</strain>
    </source>
</reference>
<proteinExistence type="predicted"/>
<comment type="caution">
    <text evidence="4">The sequence shown here is derived from an EMBL/GenBank/DDBJ whole genome shotgun (WGS) entry which is preliminary data.</text>
</comment>
<dbReference type="GO" id="GO:0043709">
    <property type="term" value="P:cell adhesion involved in single-species biofilm formation"/>
    <property type="evidence" value="ECO:0007669"/>
    <property type="project" value="TreeGrafter"/>
</dbReference>
<evidence type="ECO:0000313" key="5">
    <source>
        <dbReference type="Proteomes" id="UP000196342"/>
    </source>
</evidence>
<dbReference type="PROSITE" id="PS50887">
    <property type="entry name" value="GGDEF"/>
    <property type="match status" value="1"/>
</dbReference>
<feature type="domain" description="GGDEF" evidence="3">
    <location>
        <begin position="190"/>
        <end position="319"/>
    </location>
</feature>
<dbReference type="CDD" id="cd01949">
    <property type="entry name" value="GGDEF"/>
    <property type="match status" value="1"/>
</dbReference>
<dbReference type="Pfam" id="PF00990">
    <property type="entry name" value="GGDEF"/>
    <property type="match status" value="1"/>
</dbReference>
<protein>
    <recommendedName>
        <fullName evidence="1">diguanylate cyclase</fullName>
        <ecNumber evidence="1">2.7.7.65</ecNumber>
    </recommendedName>
</protein>
<dbReference type="SMART" id="SM00267">
    <property type="entry name" value="GGDEF"/>
    <property type="match status" value="1"/>
</dbReference>
<evidence type="ECO:0000256" key="2">
    <source>
        <dbReference type="ARBA" id="ARBA00034247"/>
    </source>
</evidence>
<organism evidence="4 5">
    <name type="scientific">Chromobacterium violaceum</name>
    <dbReference type="NCBI Taxonomy" id="536"/>
    <lineage>
        <taxon>Bacteria</taxon>
        <taxon>Pseudomonadati</taxon>
        <taxon>Pseudomonadota</taxon>
        <taxon>Betaproteobacteria</taxon>
        <taxon>Neisseriales</taxon>
        <taxon>Chromobacteriaceae</taxon>
        <taxon>Chromobacterium</taxon>
    </lineage>
</organism>
<dbReference type="InterPro" id="IPR043128">
    <property type="entry name" value="Rev_trsase/Diguanyl_cyclase"/>
</dbReference>
<dbReference type="PANTHER" id="PTHR45138">
    <property type="entry name" value="REGULATORY COMPONENTS OF SENSORY TRANSDUCTION SYSTEM"/>
    <property type="match status" value="1"/>
</dbReference>
<dbReference type="InterPro" id="IPR050469">
    <property type="entry name" value="Diguanylate_Cyclase"/>
</dbReference>
<dbReference type="GO" id="GO:0005886">
    <property type="term" value="C:plasma membrane"/>
    <property type="evidence" value="ECO:0007669"/>
    <property type="project" value="TreeGrafter"/>
</dbReference>
<dbReference type="AlphaFoldDB" id="A0A202BDT9"/>
<name>A0A202BDT9_CHRVL</name>
<evidence type="ECO:0000256" key="1">
    <source>
        <dbReference type="ARBA" id="ARBA00012528"/>
    </source>
</evidence>
<dbReference type="FunFam" id="3.30.70.270:FF:000001">
    <property type="entry name" value="Diguanylate cyclase domain protein"/>
    <property type="match status" value="1"/>
</dbReference>
<dbReference type="PANTHER" id="PTHR45138:SF9">
    <property type="entry name" value="DIGUANYLATE CYCLASE DGCM-RELATED"/>
    <property type="match status" value="1"/>
</dbReference>
<dbReference type="GO" id="GO:0052621">
    <property type="term" value="F:diguanylate cyclase activity"/>
    <property type="evidence" value="ECO:0007669"/>
    <property type="project" value="UniProtKB-EC"/>
</dbReference>
<dbReference type="Gene3D" id="3.30.70.270">
    <property type="match status" value="1"/>
</dbReference>
<dbReference type="Proteomes" id="UP000196342">
    <property type="component" value="Unassembled WGS sequence"/>
</dbReference>
<keyword evidence="5" id="KW-1185">Reference proteome</keyword>
<dbReference type="RefSeq" id="WP_011136629.1">
    <property type="nucleotide sequence ID" value="NZ_CP069442.1"/>
</dbReference>
<dbReference type="EC" id="2.7.7.65" evidence="1"/>
<comment type="catalytic activity">
    <reaction evidence="2">
        <text>2 GTP = 3',3'-c-di-GMP + 2 diphosphate</text>
        <dbReference type="Rhea" id="RHEA:24898"/>
        <dbReference type="ChEBI" id="CHEBI:33019"/>
        <dbReference type="ChEBI" id="CHEBI:37565"/>
        <dbReference type="ChEBI" id="CHEBI:58805"/>
        <dbReference type="EC" id="2.7.7.65"/>
    </reaction>
</comment>
<dbReference type="GeneID" id="66368790"/>
<dbReference type="GO" id="GO:1902201">
    <property type="term" value="P:negative regulation of bacterial-type flagellum-dependent cell motility"/>
    <property type="evidence" value="ECO:0007669"/>
    <property type="project" value="TreeGrafter"/>
</dbReference>
<sequence length="338" mass="38455">MPHSASKQDDSKLLLDNLVELTSQREQEMLESSLLSTLVELMRVDKAELFACRWVNGAPYIRRRLEAQASSGKPVVRETNTDGWLPPPAFLYDLLNRVGRDDVVQRIPSGLCLPLRCMGNIIALVVIHCGSDSRINRDMLKAMTRIHENFLRLLFEADRDMLTALHNRRKFDLRFYNLIAALQHEPASTMPHVLALLDIDHFKRVNDQFGHMVGDEVLLLMAQLMQQSFREEDGLFRYGGEEFALLLQGNQPEIAEQALERFRATVEGHIFPQVGNITISIGHTRIVHGQLPDRLIEQADRALYYAKSHGRNQVRGYEQLEAGGELEAPPASSQVDYF</sequence>
<gene>
    <name evidence="4" type="ORF">CBW21_03475</name>
</gene>
<accession>A0A202BDT9</accession>
<dbReference type="EMBL" id="NHOO01000003">
    <property type="protein sequence ID" value="OVE49639.1"/>
    <property type="molecule type" value="Genomic_DNA"/>
</dbReference>
<evidence type="ECO:0000313" key="4">
    <source>
        <dbReference type="EMBL" id="OVE49639.1"/>
    </source>
</evidence>
<dbReference type="InterPro" id="IPR000160">
    <property type="entry name" value="GGDEF_dom"/>
</dbReference>